<reference evidence="3" key="1">
    <citation type="submission" date="2025-08" db="UniProtKB">
        <authorList>
            <consortium name="Ensembl"/>
        </authorList>
    </citation>
    <scope>IDENTIFICATION</scope>
</reference>
<dbReference type="PANTHER" id="PTHR15074:SF7">
    <property type="entry name" value="METHYL-CPG-BINDING DOMAIN PROTEIN 4"/>
    <property type="match status" value="1"/>
</dbReference>
<comment type="subcellular location">
    <subcellularLocation>
        <location evidence="1">Nucleus</location>
    </subcellularLocation>
</comment>
<dbReference type="GO" id="GO:0005634">
    <property type="term" value="C:nucleus"/>
    <property type="evidence" value="ECO:0007669"/>
    <property type="project" value="UniProtKB-SubCell"/>
</dbReference>
<dbReference type="PANTHER" id="PTHR15074">
    <property type="entry name" value="METHYL-CPG-BINDING PROTEIN"/>
    <property type="match status" value="1"/>
</dbReference>
<sequence length="70" mass="8599">MQWRPWTSHDCVTLSCLSDEYVSKSWRYPIELHGIGKYGNDSYRIFCVEEWRELNDYHTWLWKNQEQLGI</sequence>
<evidence type="ECO:0000313" key="4">
    <source>
        <dbReference type="Proteomes" id="UP000472260"/>
    </source>
</evidence>
<dbReference type="Gene3D" id="1.10.340.30">
    <property type="entry name" value="Hypothetical protein, domain 2"/>
    <property type="match status" value="1"/>
</dbReference>
<dbReference type="Ensembl" id="ENSSANT00000060422.1">
    <property type="protein sequence ID" value="ENSSANP00000056773.1"/>
    <property type="gene ID" value="ENSSANG00000028480.1"/>
</dbReference>
<evidence type="ECO:0000256" key="2">
    <source>
        <dbReference type="ARBA" id="ARBA00023242"/>
    </source>
</evidence>
<evidence type="ECO:0000256" key="1">
    <source>
        <dbReference type="ARBA" id="ARBA00004123"/>
    </source>
</evidence>
<accession>A0A671PD54</accession>
<keyword evidence="2" id="KW-0539">Nucleus</keyword>
<dbReference type="InterPro" id="IPR045138">
    <property type="entry name" value="MeCP2/MBD4"/>
</dbReference>
<name>A0A671PD54_9TELE</name>
<keyword evidence="4" id="KW-1185">Reference proteome</keyword>
<evidence type="ECO:0000313" key="3">
    <source>
        <dbReference type="Ensembl" id="ENSSANP00000056773.1"/>
    </source>
</evidence>
<dbReference type="GO" id="GO:0003677">
    <property type="term" value="F:DNA binding"/>
    <property type="evidence" value="ECO:0007669"/>
    <property type="project" value="InterPro"/>
</dbReference>
<protein>
    <submittedName>
        <fullName evidence="3">Uncharacterized protein</fullName>
    </submittedName>
</protein>
<organism evidence="3 4">
    <name type="scientific">Sinocyclocheilus anshuiensis</name>
    <dbReference type="NCBI Taxonomy" id="1608454"/>
    <lineage>
        <taxon>Eukaryota</taxon>
        <taxon>Metazoa</taxon>
        <taxon>Chordata</taxon>
        <taxon>Craniata</taxon>
        <taxon>Vertebrata</taxon>
        <taxon>Euteleostomi</taxon>
        <taxon>Actinopterygii</taxon>
        <taxon>Neopterygii</taxon>
        <taxon>Teleostei</taxon>
        <taxon>Ostariophysi</taxon>
        <taxon>Cypriniformes</taxon>
        <taxon>Cyprinidae</taxon>
        <taxon>Cyprininae</taxon>
        <taxon>Sinocyclocheilus</taxon>
    </lineage>
</organism>
<proteinExistence type="predicted"/>
<reference evidence="3" key="2">
    <citation type="submission" date="2025-09" db="UniProtKB">
        <authorList>
            <consortium name="Ensembl"/>
        </authorList>
    </citation>
    <scope>IDENTIFICATION</scope>
</reference>
<dbReference type="AlphaFoldDB" id="A0A671PD54"/>
<dbReference type="Proteomes" id="UP000472260">
    <property type="component" value="Unassembled WGS sequence"/>
</dbReference>